<dbReference type="RefSeq" id="WP_211869723.1">
    <property type="nucleotide sequence ID" value="NZ_JAAEDI010000015.1"/>
</dbReference>
<evidence type="ECO:0000256" key="3">
    <source>
        <dbReference type="ARBA" id="ARBA00022553"/>
    </source>
</evidence>
<dbReference type="Pfam" id="PF02518">
    <property type="entry name" value="HATPase_c"/>
    <property type="match status" value="1"/>
</dbReference>
<gene>
    <name evidence="9" type="primary">prsK</name>
    <name evidence="9" type="ORF">GXW78_15405</name>
</gene>
<dbReference type="Gene3D" id="3.30.565.10">
    <property type="entry name" value="Histidine kinase-like ATPase, C-terminal domain"/>
    <property type="match status" value="1"/>
</dbReference>
<dbReference type="InterPro" id="IPR003594">
    <property type="entry name" value="HATPase_dom"/>
</dbReference>
<dbReference type="SMART" id="SM00387">
    <property type="entry name" value="HATPase_c"/>
    <property type="match status" value="1"/>
</dbReference>
<dbReference type="Proteomes" id="UP000698752">
    <property type="component" value="Unassembled WGS sequence"/>
</dbReference>
<evidence type="ECO:0000256" key="1">
    <source>
        <dbReference type="ARBA" id="ARBA00000085"/>
    </source>
</evidence>
<dbReference type="SUPFAM" id="SSF55874">
    <property type="entry name" value="ATPase domain of HSP90 chaperone/DNA topoisomerase II/histidine kinase"/>
    <property type="match status" value="1"/>
</dbReference>
<feature type="transmembrane region" description="Helical" evidence="7">
    <location>
        <begin position="246"/>
        <end position="268"/>
    </location>
</feature>
<feature type="transmembrane region" description="Helical" evidence="7">
    <location>
        <begin position="67"/>
        <end position="84"/>
    </location>
</feature>
<feature type="domain" description="Histidine kinase" evidence="8">
    <location>
        <begin position="460"/>
        <end position="661"/>
    </location>
</feature>
<evidence type="ECO:0000256" key="4">
    <source>
        <dbReference type="ARBA" id="ARBA00022679"/>
    </source>
</evidence>
<sequence>MEVTAPPLLHAGAMVVAFACAALILLTGRGRHALLPALVAGVVGLWSLGRVFAVPAHPTGLPLLLDLTRDLVCIALLLALTLRFRGSRARRQVQAFAAGGGLLAGLALLLAAAAPQVGSDLLARLGLTLIVLLAAENLYRNVREPLRWHVVLPAIAIGGIAAFDLLVHAEAALSGSLSGDGDAARSAIAALAMPLLLLGVLRDRRLGRDAPVSRDAVFHGATLIVAGALLTVVGVAGEALRHLGPAWAPVLRTVLLGAAGIGLVLALATASFRSRLRSLVVDHFQRLRFDYRREWQRCAGTLSTPDNEMPAGLRAIRAIADAVDAPAGVLLLRGQGSVALEWARSWNRPACTLDGDFARDFGISVAARPQVAVLDPVTPAGLRNAFGPLWLVVPLLHDRLGLTGAVLLASPRAPFLLDREAFDLLRTLAREVAMFLAEHAAAERLAEQRRVQGYARQFAFVAHDVKAVASQLSMLLANAEENIANAEFQRDMLVTVRASADRIRGLITRLSAPEDAAPATPTAADAPARLRALAASRRHPVRIEQEGVAAPVAMTPDAFDSALGHLLDNAIDASVPDQPVRIRLRWQQHRVAIDVTDRGTGMSPEFIRDELFRPLGTTKQDGSGIGTWQARELLREAGGDLTVLSRPGVGTTMRLTLATTARAEAAVLEDRA</sequence>
<keyword evidence="10" id="KW-1185">Reference proteome</keyword>
<evidence type="ECO:0000313" key="9">
    <source>
        <dbReference type="EMBL" id="MBR0651059.1"/>
    </source>
</evidence>
<dbReference type="PRINTS" id="PR00344">
    <property type="entry name" value="BCTRLSENSOR"/>
</dbReference>
<dbReference type="PANTHER" id="PTHR44936:SF9">
    <property type="entry name" value="SENSOR PROTEIN CREC"/>
    <property type="match status" value="1"/>
</dbReference>
<evidence type="ECO:0000256" key="5">
    <source>
        <dbReference type="ARBA" id="ARBA00022777"/>
    </source>
</evidence>
<dbReference type="SUPFAM" id="SSF55781">
    <property type="entry name" value="GAF domain-like"/>
    <property type="match status" value="1"/>
</dbReference>
<keyword evidence="7" id="KW-1133">Transmembrane helix</keyword>
<dbReference type="InterPro" id="IPR005467">
    <property type="entry name" value="His_kinase_dom"/>
</dbReference>
<feature type="transmembrane region" description="Helical" evidence="7">
    <location>
        <begin position="183"/>
        <end position="201"/>
    </location>
</feature>
<dbReference type="InterPro" id="IPR036890">
    <property type="entry name" value="HATPase_C_sf"/>
</dbReference>
<dbReference type="PROSITE" id="PS50109">
    <property type="entry name" value="HIS_KIN"/>
    <property type="match status" value="1"/>
</dbReference>
<keyword evidence="7" id="KW-0812">Transmembrane</keyword>
<feature type="transmembrane region" description="Helical" evidence="7">
    <location>
        <begin position="96"/>
        <end position="115"/>
    </location>
</feature>
<evidence type="ECO:0000256" key="6">
    <source>
        <dbReference type="ARBA" id="ARBA00023012"/>
    </source>
</evidence>
<evidence type="ECO:0000259" key="8">
    <source>
        <dbReference type="PROSITE" id="PS50109"/>
    </source>
</evidence>
<name>A0ABS5EJ51_9PROT</name>
<feature type="transmembrane region" description="Helical" evidence="7">
    <location>
        <begin position="6"/>
        <end position="26"/>
    </location>
</feature>
<dbReference type="EMBL" id="JAAEDI010000015">
    <property type="protein sequence ID" value="MBR0651059.1"/>
    <property type="molecule type" value="Genomic_DNA"/>
</dbReference>
<keyword evidence="5 9" id="KW-0418">Kinase</keyword>
<dbReference type="InterPro" id="IPR050980">
    <property type="entry name" value="2C_sensor_his_kinase"/>
</dbReference>
<dbReference type="EC" id="2.7.13.3" evidence="2"/>
<evidence type="ECO:0000256" key="7">
    <source>
        <dbReference type="SAM" id="Phobius"/>
    </source>
</evidence>
<dbReference type="GO" id="GO:0004673">
    <property type="term" value="F:protein histidine kinase activity"/>
    <property type="evidence" value="ECO:0007669"/>
    <property type="project" value="UniProtKB-EC"/>
</dbReference>
<dbReference type="InterPro" id="IPR004358">
    <property type="entry name" value="Sig_transdc_His_kin-like_C"/>
</dbReference>
<comment type="catalytic activity">
    <reaction evidence="1">
        <text>ATP + protein L-histidine = ADP + protein N-phospho-L-histidine.</text>
        <dbReference type="EC" id="2.7.13.3"/>
    </reaction>
</comment>
<feature type="transmembrane region" description="Helical" evidence="7">
    <location>
        <begin position="121"/>
        <end position="139"/>
    </location>
</feature>
<dbReference type="PANTHER" id="PTHR44936">
    <property type="entry name" value="SENSOR PROTEIN CREC"/>
    <property type="match status" value="1"/>
</dbReference>
<keyword evidence="7" id="KW-0472">Membrane</keyword>
<keyword evidence="6" id="KW-0902">Two-component regulatory system</keyword>
<comment type="caution">
    <text evidence="9">The sequence shown here is derived from an EMBL/GenBank/DDBJ whole genome shotgun (WGS) entry which is preliminary data.</text>
</comment>
<keyword evidence="3" id="KW-0597">Phosphoprotein</keyword>
<feature type="transmembrane region" description="Helical" evidence="7">
    <location>
        <begin position="33"/>
        <end position="55"/>
    </location>
</feature>
<evidence type="ECO:0000313" key="10">
    <source>
        <dbReference type="Proteomes" id="UP000698752"/>
    </source>
</evidence>
<keyword evidence="4 9" id="KW-0808">Transferase</keyword>
<evidence type="ECO:0000256" key="2">
    <source>
        <dbReference type="ARBA" id="ARBA00012438"/>
    </source>
</evidence>
<accession>A0ABS5EJ51</accession>
<proteinExistence type="predicted"/>
<dbReference type="NCBIfam" id="TIGR02916">
    <property type="entry name" value="PEP_his_kin"/>
    <property type="match status" value="1"/>
</dbReference>
<dbReference type="InterPro" id="IPR014265">
    <property type="entry name" value="XrtA/PrsK"/>
</dbReference>
<feature type="transmembrane region" description="Helical" evidence="7">
    <location>
        <begin position="221"/>
        <end position="240"/>
    </location>
</feature>
<feature type="transmembrane region" description="Helical" evidence="7">
    <location>
        <begin position="146"/>
        <end position="163"/>
    </location>
</feature>
<reference evidence="10" key="1">
    <citation type="journal article" date="2021" name="Syst. Appl. Microbiol.">
        <title>Roseomonas hellenica sp. nov., isolated from roots of wild-growing Alkanna tinctoria.</title>
        <authorList>
            <person name="Rat A."/>
            <person name="Naranjo H.D."/>
            <person name="Lebbe L."/>
            <person name="Cnockaert M."/>
            <person name="Krigas N."/>
            <person name="Grigoriadou K."/>
            <person name="Maloupa E."/>
            <person name="Willems A."/>
        </authorList>
    </citation>
    <scope>NUCLEOTIDE SEQUENCE [LARGE SCALE GENOMIC DNA]</scope>
    <source>
        <strain evidence="10">LMG 31159</strain>
    </source>
</reference>
<protein>
    <recommendedName>
        <fullName evidence="2">histidine kinase</fullName>
        <ecNumber evidence="2">2.7.13.3</ecNumber>
    </recommendedName>
</protein>
<organism evidence="9 10">
    <name type="scientific">Neoroseomonas terrae</name>
    <dbReference type="NCBI Taxonomy" id="424799"/>
    <lineage>
        <taxon>Bacteria</taxon>
        <taxon>Pseudomonadati</taxon>
        <taxon>Pseudomonadota</taxon>
        <taxon>Alphaproteobacteria</taxon>
        <taxon>Acetobacterales</taxon>
        <taxon>Acetobacteraceae</taxon>
        <taxon>Neoroseomonas</taxon>
    </lineage>
</organism>